<comment type="caution">
    <text evidence="1">The sequence shown here is derived from an EMBL/GenBank/DDBJ whole genome shotgun (WGS) entry which is preliminary data.</text>
</comment>
<proteinExistence type="predicted"/>
<evidence type="ECO:0000313" key="1">
    <source>
        <dbReference type="EMBL" id="NNU15013.1"/>
    </source>
</evidence>
<gene>
    <name evidence="1" type="ORF">HK107_01575</name>
</gene>
<reference evidence="1 2" key="1">
    <citation type="submission" date="2020-05" db="EMBL/GenBank/DDBJ databases">
        <title>Parvularcula mediterraneae sp. nov., isolated from polypropylene straw from shallow seawater of the seashore of Laganas in Zakynthos island, Greece.</title>
        <authorList>
            <person name="Szabo I."/>
            <person name="Al-Omari J."/>
            <person name="Rado J."/>
            <person name="Szerdahelyi G.S."/>
        </authorList>
    </citation>
    <scope>NUCLEOTIDE SEQUENCE [LARGE SCALE GENOMIC DNA]</scope>
    <source>
        <strain evidence="1 2">ZS-1/3</strain>
    </source>
</reference>
<dbReference type="AlphaFoldDB" id="A0A7Y3RJ35"/>
<name>A0A7Y3RJ35_9PROT</name>
<accession>A0A7Y3RJ35</accession>
<organism evidence="1 2">
    <name type="scientific">Parvularcula mediterranea</name>
    <dbReference type="NCBI Taxonomy" id="2732508"/>
    <lineage>
        <taxon>Bacteria</taxon>
        <taxon>Pseudomonadati</taxon>
        <taxon>Pseudomonadota</taxon>
        <taxon>Alphaproteobacteria</taxon>
        <taxon>Parvularculales</taxon>
        <taxon>Parvularculaceae</taxon>
        <taxon>Parvularcula</taxon>
    </lineage>
</organism>
<protein>
    <submittedName>
        <fullName evidence="1">Uncharacterized protein</fullName>
    </submittedName>
</protein>
<dbReference type="RefSeq" id="WP_173196140.1">
    <property type="nucleotide sequence ID" value="NZ_JABFCX010000002.1"/>
</dbReference>
<evidence type="ECO:0000313" key="2">
    <source>
        <dbReference type="Proteomes" id="UP000536835"/>
    </source>
</evidence>
<dbReference type="EMBL" id="JABFCX010000002">
    <property type="protein sequence ID" value="NNU15013.1"/>
    <property type="molecule type" value="Genomic_DNA"/>
</dbReference>
<dbReference type="Proteomes" id="UP000536835">
    <property type="component" value="Unassembled WGS sequence"/>
</dbReference>
<keyword evidence="2" id="KW-1185">Reference proteome</keyword>
<sequence length="58" mass="6457">MTHLTEEMLADFSGVHAQAQTHRREPQFEIAHSLRSFAAAGRTPIVDAPAWDPDEEIA</sequence>